<protein>
    <recommendedName>
        <fullName evidence="3">DUF1835 domain-containing protein</fullName>
    </recommendedName>
</protein>
<dbReference type="EMBL" id="JEMB01003399">
    <property type="protein sequence ID" value="KYF73070.1"/>
    <property type="molecule type" value="Genomic_DNA"/>
</dbReference>
<evidence type="ECO:0008006" key="3">
    <source>
        <dbReference type="Google" id="ProtNLM"/>
    </source>
</evidence>
<dbReference type="AlphaFoldDB" id="A0A150QYI7"/>
<accession>A0A150QYI7</accession>
<reference evidence="1 2" key="1">
    <citation type="submission" date="2014-02" db="EMBL/GenBank/DDBJ databases">
        <title>The small core and large imbalanced accessory genome model reveals a collaborative survival strategy of Sorangium cellulosum strains in nature.</title>
        <authorList>
            <person name="Han K."/>
            <person name="Peng R."/>
            <person name="Blom J."/>
            <person name="Li Y.-Z."/>
        </authorList>
    </citation>
    <scope>NUCLEOTIDE SEQUENCE [LARGE SCALE GENOMIC DNA]</scope>
    <source>
        <strain evidence="1 2">So0011-07</strain>
    </source>
</reference>
<comment type="caution">
    <text evidence="1">The sequence shown here is derived from an EMBL/GenBank/DDBJ whole genome shotgun (WGS) entry which is preliminary data.</text>
</comment>
<evidence type="ECO:0000313" key="1">
    <source>
        <dbReference type="EMBL" id="KYF73070.1"/>
    </source>
</evidence>
<sequence length="343" mass="38934">MLNLVDIGRATHVAFDGLTTERLLQIGATNVVRASDRLIIGPSRRGALEHARARRVWWDSTEEWDKVYSSDVRWEPPIVLWVSASLHERVNLWRACSWLRHLGIAHHDISVLDFEPVPPSRAASREVLTRPFTCSESVSDHSDEVLLERVGKALPWPRESYDRAVRLWDSYVDENPLPFVENCLRGVEGFPELAPLWTLLSRFFPRRTAEGSLRLSRFDELVFALLSTEWKTPLALLAHESETQMTLWHLLSCTGDLFLPRRLEHWADHGSSAFVERAPGPKPPNAGYPMLSEVYRLTERGIRLRDKGLDQLTDAPSLPIAGTGAYSPSAPWVLLEDGRLARV</sequence>
<dbReference type="Proteomes" id="UP000075635">
    <property type="component" value="Unassembled WGS sequence"/>
</dbReference>
<proteinExistence type="predicted"/>
<name>A0A150QYI7_SORCE</name>
<gene>
    <name evidence="1" type="ORF">BE17_25220</name>
</gene>
<evidence type="ECO:0000313" key="2">
    <source>
        <dbReference type="Proteomes" id="UP000075635"/>
    </source>
</evidence>
<organism evidence="1 2">
    <name type="scientific">Sorangium cellulosum</name>
    <name type="common">Polyangium cellulosum</name>
    <dbReference type="NCBI Taxonomy" id="56"/>
    <lineage>
        <taxon>Bacteria</taxon>
        <taxon>Pseudomonadati</taxon>
        <taxon>Myxococcota</taxon>
        <taxon>Polyangia</taxon>
        <taxon>Polyangiales</taxon>
        <taxon>Polyangiaceae</taxon>
        <taxon>Sorangium</taxon>
    </lineage>
</organism>